<dbReference type="SMART" id="SM00460">
    <property type="entry name" value="TGc"/>
    <property type="match status" value="1"/>
</dbReference>
<evidence type="ECO:0000313" key="4">
    <source>
        <dbReference type="Proteomes" id="UP001347796"/>
    </source>
</evidence>
<feature type="region of interest" description="Disordered" evidence="1">
    <location>
        <begin position="581"/>
        <end position="639"/>
    </location>
</feature>
<feature type="domain" description="Transglutaminase-like" evidence="2">
    <location>
        <begin position="120"/>
        <end position="190"/>
    </location>
</feature>
<dbReference type="InterPro" id="IPR002931">
    <property type="entry name" value="Transglutaminase-like"/>
</dbReference>
<feature type="compositionally biased region" description="Basic and acidic residues" evidence="1">
    <location>
        <begin position="1"/>
        <end position="19"/>
    </location>
</feature>
<dbReference type="InterPro" id="IPR053041">
    <property type="entry name" value="Transglut-like_Superfamily_Mod"/>
</dbReference>
<evidence type="ECO:0000256" key="1">
    <source>
        <dbReference type="SAM" id="MobiDB-lite"/>
    </source>
</evidence>
<dbReference type="EMBL" id="JAZGQO010000001">
    <property type="protein sequence ID" value="KAK6195246.1"/>
    <property type="molecule type" value="Genomic_DNA"/>
</dbReference>
<accession>A0AAN8KFF2</accession>
<dbReference type="SUPFAM" id="SSF54001">
    <property type="entry name" value="Cysteine proteinases"/>
    <property type="match status" value="1"/>
</dbReference>
<organism evidence="3 4">
    <name type="scientific">Patella caerulea</name>
    <name type="common">Rayed Mediterranean limpet</name>
    <dbReference type="NCBI Taxonomy" id="87958"/>
    <lineage>
        <taxon>Eukaryota</taxon>
        <taxon>Metazoa</taxon>
        <taxon>Spiralia</taxon>
        <taxon>Lophotrochozoa</taxon>
        <taxon>Mollusca</taxon>
        <taxon>Gastropoda</taxon>
        <taxon>Patellogastropoda</taxon>
        <taxon>Patelloidea</taxon>
        <taxon>Patellidae</taxon>
        <taxon>Patella</taxon>
    </lineage>
</organism>
<sequence length="639" mass="72544">MGCGDSKLDDTRDFPDKTSEAAPANHPVIFTNNTEPTPPRTLRKDIIPSLREFAEIDEHAKSVPSSVRLSPPTLVQYLVGPCTRDLDVVRVFYVWICTNINYDVDSFFGKRMPRNDPQSVLDSKLAVCQGYSELFALFCRIAKLPNRILTGHSKGFAYKPERPLTADTVTNHAWNVVFSQGSWRFIECTWGAGRMTKEGKFEKKYTDRHFMMDPDKMINDHFPMLERGEEPSAPWQLLREPITLEEFSERAKFYEAGMDWGLDVHPHRNYKYETSDEVGIKLRTTVVPLCDVGGKLYDRKGKECNNYVMVQRLANHVFKVTVRPPESEKYTLSLFGRISPKEDGPYANLVDFMIQGNDVEVKVDPYPEQFGAWGVDDPTKYGLDETMKYSTSYFSHNGRMSLPVRTTGNATFTYKLSHAERYIEDAEDYVIREFQKNLMVLHMRFPYKGFYTIKLYSKTGPDQKVFDHAANLLIECQQAADIGAFPKTFGETNKQACILLEPGERDLPTDTPITFTIESPLLKCAMVKSAAGSKSMDPAGKYEWTATITTPTDPDEKIGIYGSPIPNKYMSLYQFKTVAPEPPARRARIEDTSEIKTPSQAPPTSKSYEQSSKEYNEFPDFPSGPSRNSRVTTTTTTAI</sequence>
<dbReference type="Pfam" id="PF23265">
    <property type="entry name" value="Ig-like_KY"/>
    <property type="match status" value="2"/>
</dbReference>
<dbReference type="Gene3D" id="3.10.620.30">
    <property type="match status" value="1"/>
</dbReference>
<proteinExistence type="predicted"/>
<feature type="compositionally biased region" description="Polar residues" evidence="1">
    <location>
        <begin position="595"/>
        <end position="610"/>
    </location>
</feature>
<dbReference type="InterPro" id="IPR056564">
    <property type="entry name" value="Ig-like_KY"/>
</dbReference>
<dbReference type="PANTHER" id="PTHR47020:SF1">
    <property type="entry name" value="HILLARIN"/>
    <property type="match status" value="1"/>
</dbReference>
<feature type="compositionally biased region" description="Basic and acidic residues" evidence="1">
    <location>
        <begin position="583"/>
        <end position="594"/>
    </location>
</feature>
<name>A0AAN8KFF2_PATCE</name>
<protein>
    <recommendedName>
        <fullName evidence="2">Transglutaminase-like domain-containing protein</fullName>
    </recommendedName>
</protein>
<dbReference type="AlphaFoldDB" id="A0AAN8KFF2"/>
<comment type="caution">
    <text evidence="3">The sequence shown here is derived from an EMBL/GenBank/DDBJ whole genome shotgun (WGS) entry which is preliminary data.</text>
</comment>
<dbReference type="Pfam" id="PF01841">
    <property type="entry name" value="Transglut_core"/>
    <property type="match status" value="1"/>
</dbReference>
<dbReference type="PANTHER" id="PTHR47020">
    <property type="entry name" value="HILLARIN"/>
    <property type="match status" value="1"/>
</dbReference>
<evidence type="ECO:0000259" key="2">
    <source>
        <dbReference type="SMART" id="SM00460"/>
    </source>
</evidence>
<evidence type="ECO:0000313" key="3">
    <source>
        <dbReference type="EMBL" id="KAK6195246.1"/>
    </source>
</evidence>
<reference evidence="3 4" key="1">
    <citation type="submission" date="2024-01" db="EMBL/GenBank/DDBJ databases">
        <title>The genome of the rayed Mediterranean limpet Patella caerulea (Linnaeus, 1758).</title>
        <authorList>
            <person name="Anh-Thu Weber A."/>
            <person name="Halstead-Nussloch G."/>
        </authorList>
    </citation>
    <scope>NUCLEOTIDE SEQUENCE [LARGE SCALE GENOMIC DNA]</scope>
    <source>
        <strain evidence="3">AATW-2023a</strain>
        <tissue evidence="3">Whole specimen</tissue>
    </source>
</reference>
<gene>
    <name evidence="3" type="ORF">SNE40_000716</name>
</gene>
<dbReference type="Proteomes" id="UP001347796">
    <property type="component" value="Unassembled WGS sequence"/>
</dbReference>
<keyword evidence="4" id="KW-1185">Reference proteome</keyword>
<dbReference type="InterPro" id="IPR038765">
    <property type="entry name" value="Papain-like_cys_pep_sf"/>
</dbReference>
<feature type="region of interest" description="Disordered" evidence="1">
    <location>
        <begin position="1"/>
        <end position="37"/>
    </location>
</feature>